<comment type="caution">
    <text evidence="5">The sequence shown here is derived from an EMBL/GenBank/DDBJ whole genome shotgun (WGS) entry which is preliminary data.</text>
</comment>
<evidence type="ECO:0000313" key="6">
    <source>
        <dbReference type="Proteomes" id="UP000613030"/>
    </source>
</evidence>
<dbReference type="InterPro" id="IPR002890">
    <property type="entry name" value="MG2"/>
</dbReference>
<dbReference type="Proteomes" id="UP000613030">
    <property type="component" value="Unassembled WGS sequence"/>
</dbReference>
<evidence type="ECO:0000313" key="5">
    <source>
        <dbReference type="EMBL" id="MBL0740952.1"/>
    </source>
</evidence>
<evidence type="ECO:0000256" key="2">
    <source>
        <dbReference type="SAM" id="SignalP"/>
    </source>
</evidence>
<dbReference type="Gene3D" id="2.60.40.1120">
    <property type="entry name" value="Carboxypeptidase-like, regulatory domain"/>
    <property type="match status" value="1"/>
</dbReference>
<dbReference type="PANTHER" id="PTHR40094:SF1">
    <property type="entry name" value="UBIQUITIN DOMAIN-CONTAINING PROTEIN"/>
    <property type="match status" value="1"/>
</dbReference>
<dbReference type="Pfam" id="PF13715">
    <property type="entry name" value="CarbopepD_reg_2"/>
    <property type="match status" value="1"/>
</dbReference>
<gene>
    <name evidence="5" type="ORF">JI741_06955</name>
</gene>
<dbReference type="SMART" id="SM01359">
    <property type="entry name" value="A2M_N_2"/>
    <property type="match status" value="1"/>
</dbReference>
<dbReference type="SUPFAM" id="SSF49464">
    <property type="entry name" value="Carboxypeptidase regulatory domain-like"/>
    <property type="match status" value="1"/>
</dbReference>
<dbReference type="Gene3D" id="2.60.40.1930">
    <property type="match status" value="1"/>
</dbReference>
<dbReference type="InterPro" id="IPR037066">
    <property type="entry name" value="Plug_dom_sf"/>
</dbReference>
<dbReference type="InterPro" id="IPR051802">
    <property type="entry name" value="YfhM-like"/>
</dbReference>
<protein>
    <submittedName>
        <fullName evidence="5">Carboxypeptidase-like regulatory domain-containing protein</fullName>
    </submittedName>
</protein>
<dbReference type="Pfam" id="PF01835">
    <property type="entry name" value="MG2"/>
    <property type="match status" value="1"/>
</dbReference>
<dbReference type="InterPro" id="IPR041246">
    <property type="entry name" value="Bact_MG10"/>
</dbReference>
<dbReference type="Gene3D" id="2.170.130.10">
    <property type="entry name" value="TonB-dependent receptor, plug domain"/>
    <property type="match status" value="1"/>
</dbReference>
<accession>A0ABS1KNY4</accession>
<reference evidence="5 6" key="1">
    <citation type="submission" date="2021-01" db="EMBL/GenBank/DDBJ databases">
        <title>Chryseolinea sp. Jin1 Genome sequencing and assembly.</title>
        <authorList>
            <person name="Kim I."/>
        </authorList>
    </citation>
    <scope>NUCLEOTIDE SEQUENCE [LARGE SCALE GENOMIC DNA]</scope>
    <source>
        <strain evidence="5 6">Jin1</strain>
    </source>
</reference>
<dbReference type="Gene3D" id="1.50.10.20">
    <property type="match status" value="1"/>
</dbReference>
<dbReference type="PANTHER" id="PTHR40094">
    <property type="entry name" value="ALPHA-2-MACROGLOBULIN HOMOLOG"/>
    <property type="match status" value="1"/>
</dbReference>
<dbReference type="Pfam" id="PF00207">
    <property type="entry name" value="A2M"/>
    <property type="match status" value="1"/>
</dbReference>
<organism evidence="5 6">
    <name type="scientific">Chryseolinea lacunae</name>
    <dbReference type="NCBI Taxonomy" id="2801331"/>
    <lineage>
        <taxon>Bacteria</taxon>
        <taxon>Pseudomonadati</taxon>
        <taxon>Bacteroidota</taxon>
        <taxon>Cytophagia</taxon>
        <taxon>Cytophagales</taxon>
        <taxon>Fulvivirgaceae</taxon>
        <taxon>Chryseolinea</taxon>
    </lineage>
</organism>
<dbReference type="Pfam" id="PF17973">
    <property type="entry name" value="bMG10"/>
    <property type="match status" value="1"/>
</dbReference>
<dbReference type="InterPro" id="IPR008930">
    <property type="entry name" value="Terpenoid_cyclase/PrenylTrfase"/>
</dbReference>
<dbReference type="SUPFAM" id="SSF48239">
    <property type="entry name" value="Terpenoid cyclases/Protein prenyltransferases"/>
    <property type="match status" value="1"/>
</dbReference>
<keyword evidence="6" id="KW-1185">Reference proteome</keyword>
<feature type="domain" description="Alpha-2-macroglobulin bait region" evidence="3">
    <location>
        <begin position="1001"/>
        <end position="1141"/>
    </location>
</feature>
<sequence length="2221" mass="249944">MRLTFYRLLFVLLAVSTTASAQVTSYDNLWSEIYRAELKSLTTSALLKVDSLYAKAKRENNMTQIPLALLYQSKFTMILKENSELVIVERFEKEISNSKAPLRNILESFLAELYENYFNQHLHHYVYEKRSRTAENVNPADFRTWDEDGMHREIRRHYQNSLRDASVLQTTKLEKIEGLLLPAEDSRLYRPFLYDLLAHRALEYYTKRIISTNSDNTTHPANPFAWDDPAHFRLFAIPSIADTDSLSLPALAIKIYHNLLNLHRNAFDTSALVNLEMERLDFLKNASTNTDVLYENHKNALQKLKDAFITHPSSAAVAFKIATMLKDETDRPRAFQNLYYESLRPKKLAALELCQWAIDHFADSPGGKNCAELKEHLLAQNLQLKAETFIPADTWSKVFVEYANVDRVSFSVVRISKGTERSIFQQSDSVVRSLLAGIPPEHRWVSTLTNPQDLLLHSTEVVIPRLGKGTYMIVAKVYDATDSTLESVLAYKRICVTNLVLIHSTSENANRCQVIDRINGKPIRGATVRYTRLKDDQPLYTAQQTTDKDGFIELKERNAGRVRFSFTASLNGDTIVAENSRYYRYFEDEDESDKKEEDEDEEVTANTQMFSDRAIYRPGQKIYFKGILLQHKNQKASVISGKHVHVILEDPNGVEVNAIRLKTNSFGSFSGSFVLPLSGLTGAYSLYADEDAESDSTFFEDLDNFNYNSVRFSVEEYKRPTFEAKFNPVRETFVLNDSVHVNGVAKSYSGSALKGAVVNYRIIRTIAFSYWLSLARRYLEGMDAQEIASGQITTDAKGEFTIPFKATAGDTINKEGRPVFSYSITADVIDINGETRSTETTVNVGYHVLDMSVKMDHTLDRRVPNVVRVVTKNLNEQFTPAKGTLALYKLKTPSQPQRHRPWSAPDLPILSEEAFASFFPYESYDEKNRTLVEQKGELLALLNFDTRISKDVIVTMNKTWPLGEYVVELKAIDAAGLEVVTLHQFQLHDPTSKTVPDQKPLVLTFDKKAYAPGEVAHLKIGSACSDLTVTVFIEKLQKINRITIEHLAGTTKDIAIPITENMGREFSVTATTSYQNSLHTSTIHALVALPSPNIEIETITFKDKLQPGAKETWSFEVKGPNGTQVEAEMLASMYDASLDQFNVNRWYYDFLPDYARDHRSIDIDGDESFDVGDFSVTTDERDYYSKPAERYDDFYWFGFNFTGMQDQSSYLDRIYPVGMTLNSPSIISLQRGQSTRKGYVQGTVVDSNGQPLPGVNVTISNTTTGAITDANGHYEVKGGRGDVIRFTFVGYAPAETKLGRKTTVNVTLKEALLALSEVVVTARGSYEKKALTQSITMLYRADSRELEFFLAGEAAGVSISSFNFTPGDSPLTRMRGSLYVVDGVIVAAREIEGVAIADVQLLKGEAATSLYGARAANGVVVIVTRAGQQKIDEEMAKVNVRKNFDETAFFFPHLTTDENGKIRFSFTTPEALTRWKLQLLAHTRNLTATLQTLQVVTQKELMITPNFPRFLRTGDEVVLSTKIVNLTSQAKSGKAILQLTDAVTGKLLDGPFGNVVRALPFTVAAKSTTEVSWRLHVPGQVDAVQYKIVAKAGNFSDGEQNILPVIPNRILVTESLPMHAQSGETKHFVLDKLRNTTSSTRQQHRLTLEVTSNPAWYAVQALPYLMEFPYECAEQLFARYYANALASHIANSNPKIKAVFEKWSSSGELVSALEKNPELKSIVLEETPWVRSAQNETEQKKRLGSLFDLHALGARQSGVLDKLKDMQLASGGFPWFNGGTHANRYITQHIVSGLGHLKHLNVLPPTGTSQEILQGALRYLDAEMLDDYRRLLKRAQANKSKEAVAIFMDRQQPDALAIHYLYMRSFFPEVKMNDSLQVATAYYRAQSATYWSRTSLLLKGMTALIHFRQGNKTLSNEILAALKENSLSSDALGMYWKENTSSWYWYESPIETQALLIEAFSEVQGDDATLNNLRVWLINHKQAHQWATTKATTEAIYAILLQGAEWLPVEDQLETTVGTKKIQPAAKEPEAGTGYFSTSWTGDAVVPELGEVTLTKKGNGTAWANLHWQYWEDLEKIMWAESSLKLSKKVFAVSLGDKGELLTEVKPNTPVNVGDLLRVRIELHTDRDLDFLHMKDLRASGVEPVDVHSAYKYQSGIDYYQSTRDASTNFFFDNLPKGVYIFEYDLRVNNRGNFSNGITTIQSMYAPEFGSHSDGTRMTVK</sequence>
<comment type="similarity">
    <text evidence="1">Belongs to the protease inhibitor I39 (alpha-2-macroglobulin) family. Bacterial alpha-2-macroglobulin subfamily.</text>
</comment>
<keyword evidence="2" id="KW-0732">Signal</keyword>
<feature type="domain" description="Alpha-2-macroglobulin" evidence="4">
    <location>
        <begin position="1447"/>
        <end position="1537"/>
    </location>
</feature>
<proteinExistence type="inferred from homology"/>
<name>A0ABS1KNY4_9BACT</name>
<dbReference type="RefSeq" id="WP_202008320.1">
    <property type="nucleotide sequence ID" value="NZ_JAERRB010000002.1"/>
</dbReference>
<feature type="chain" id="PRO_5045598327" evidence="2">
    <location>
        <begin position="22"/>
        <end position="2221"/>
    </location>
</feature>
<dbReference type="InterPro" id="IPR001599">
    <property type="entry name" value="Macroglobln_a2"/>
</dbReference>
<evidence type="ECO:0000259" key="3">
    <source>
        <dbReference type="SMART" id="SM01359"/>
    </source>
</evidence>
<dbReference type="EMBL" id="JAERRB010000002">
    <property type="protein sequence ID" value="MBL0740952.1"/>
    <property type="molecule type" value="Genomic_DNA"/>
</dbReference>
<feature type="signal peptide" evidence="2">
    <location>
        <begin position="1"/>
        <end position="21"/>
    </location>
</feature>
<evidence type="ECO:0000256" key="1">
    <source>
        <dbReference type="ARBA" id="ARBA00010556"/>
    </source>
</evidence>
<dbReference type="SUPFAM" id="SSF56935">
    <property type="entry name" value="Porins"/>
    <property type="match status" value="1"/>
</dbReference>
<evidence type="ECO:0000259" key="4">
    <source>
        <dbReference type="SMART" id="SM01360"/>
    </source>
</evidence>
<dbReference type="SMART" id="SM01360">
    <property type="entry name" value="A2M"/>
    <property type="match status" value="1"/>
</dbReference>
<dbReference type="InterPro" id="IPR011625">
    <property type="entry name" value="A2M_N_BRD"/>
</dbReference>
<dbReference type="InterPro" id="IPR008969">
    <property type="entry name" value="CarboxyPept-like_regulatory"/>
</dbReference>